<protein>
    <recommendedName>
        <fullName evidence="1">DUF4283 domain-containing protein</fullName>
    </recommendedName>
</protein>
<comment type="caution">
    <text evidence="2">The sequence shown here is derived from an EMBL/GenBank/DDBJ whole genome shotgun (WGS) entry which is preliminary data.</text>
</comment>
<name>A0AAV8TDI1_9ROSI</name>
<dbReference type="InterPro" id="IPR025558">
    <property type="entry name" value="DUF4283"/>
</dbReference>
<dbReference type="Pfam" id="PF14111">
    <property type="entry name" value="DUF4283"/>
    <property type="match status" value="1"/>
</dbReference>
<evidence type="ECO:0000313" key="2">
    <source>
        <dbReference type="EMBL" id="KAJ8764837.1"/>
    </source>
</evidence>
<accession>A0AAV8TDI1</accession>
<dbReference type="InterPro" id="IPR040256">
    <property type="entry name" value="At4g02000-like"/>
</dbReference>
<dbReference type="Proteomes" id="UP001159364">
    <property type="component" value="Linkage Group LG05"/>
</dbReference>
<dbReference type="PANTHER" id="PTHR31286:SF153">
    <property type="entry name" value="DUF4283 DOMAIN PROTEIN"/>
    <property type="match status" value="1"/>
</dbReference>
<feature type="domain" description="DUF4283" evidence="1">
    <location>
        <begin position="48"/>
        <end position="118"/>
    </location>
</feature>
<dbReference type="EMBL" id="JAIWQS010000005">
    <property type="protein sequence ID" value="KAJ8764837.1"/>
    <property type="molecule type" value="Genomic_DNA"/>
</dbReference>
<keyword evidence="3" id="KW-1185">Reference proteome</keyword>
<organism evidence="2 3">
    <name type="scientific">Erythroxylum novogranatense</name>
    <dbReference type="NCBI Taxonomy" id="1862640"/>
    <lineage>
        <taxon>Eukaryota</taxon>
        <taxon>Viridiplantae</taxon>
        <taxon>Streptophyta</taxon>
        <taxon>Embryophyta</taxon>
        <taxon>Tracheophyta</taxon>
        <taxon>Spermatophyta</taxon>
        <taxon>Magnoliopsida</taxon>
        <taxon>eudicotyledons</taxon>
        <taxon>Gunneridae</taxon>
        <taxon>Pentapetalae</taxon>
        <taxon>rosids</taxon>
        <taxon>fabids</taxon>
        <taxon>Malpighiales</taxon>
        <taxon>Erythroxylaceae</taxon>
        <taxon>Erythroxylum</taxon>
    </lineage>
</organism>
<proteinExistence type="predicted"/>
<reference evidence="2 3" key="1">
    <citation type="submission" date="2021-09" db="EMBL/GenBank/DDBJ databases">
        <title>Genomic insights and catalytic innovation underlie evolution of tropane alkaloids biosynthesis.</title>
        <authorList>
            <person name="Wang Y.-J."/>
            <person name="Tian T."/>
            <person name="Huang J.-P."/>
            <person name="Huang S.-X."/>
        </authorList>
    </citation>
    <scope>NUCLEOTIDE SEQUENCE [LARGE SCALE GENOMIC DNA]</scope>
    <source>
        <strain evidence="2">KIB-2018</strain>
        <tissue evidence="2">Leaf</tissue>
    </source>
</reference>
<dbReference type="PANTHER" id="PTHR31286">
    <property type="entry name" value="GLYCINE-RICH CELL WALL STRUCTURAL PROTEIN 1.8-LIKE"/>
    <property type="match status" value="1"/>
</dbReference>
<sequence>MVESSEAFEANALAGEVYKSLFLDEERGKVDFMEQDGKEGDEEEVISQFCVVGRLITDKPFNFIAFKKIMAAVWKPVKGMLMKDLGNNAFLIQFMHRMDMERVVDGGHRNFVQNLIVLVEVPLGTNPKQVPLIKAAYWVQLHDYPTRSRLEHTFYDVGNYIELRAKIHRSSTIGRKWLLMEEEVRNGGRKVDNDSRYWDKQEPIV</sequence>
<dbReference type="AlphaFoldDB" id="A0AAV8TDI1"/>
<evidence type="ECO:0000313" key="3">
    <source>
        <dbReference type="Proteomes" id="UP001159364"/>
    </source>
</evidence>
<evidence type="ECO:0000259" key="1">
    <source>
        <dbReference type="Pfam" id="PF14111"/>
    </source>
</evidence>
<gene>
    <name evidence="2" type="ORF">K2173_010302</name>
</gene>